<evidence type="ECO:0000256" key="1">
    <source>
        <dbReference type="SAM" id="Phobius"/>
    </source>
</evidence>
<proteinExistence type="predicted"/>
<sequence>MAKKTILISVAILGSALSWLVTHSWIFSENRFSDINAIIVFALALSLCAALISIAWMFLDRWYERGIVIVGSWIAFTILWPSALSLSMIVVIGLLWWSAAQEVQNDLASRRQIQTRTVLGSPIRLILMAMFLAVSLGFYLSPDTQSAGLKSVSVGINGQLDHVFKNSLIEDRMSALPVSLQKEFRLDVAQAIDSTVKQYLGPVAHYIPSVLALGFFVVLWGFGWVFRQLALWMATGIFAILKRTGFIKIVTYKIDAEKVEI</sequence>
<feature type="transmembrane region" description="Helical" evidence="1">
    <location>
        <begin position="206"/>
        <end position="226"/>
    </location>
</feature>
<name>A0A0G0UH66_9BACT</name>
<dbReference type="AlphaFoldDB" id="A0A0G0UH66"/>
<accession>A0A0G0UH66</accession>
<organism evidence="2 3">
    <name type="scientific">Candidatus Curtissbacteria bacterium GW2011_GWA1_40_16</name>
    <dbReference type="NCBI Taxonomy" id="1618405"/>
    <lineage>
        <taxon>Bacteria</taxon>
        <taxon>Candidatus Curtissiibacteriota</taxon>
    </lineage>
</organism>
<comment type="caution">
    <text evidence="2">The sequence shown here is derived from an EMBL/GenBank/DDBJ whole genome shotgun (WGS) entry which is preliminary data.</text>
</comment>
<keyword evidence="1" id="KW-0472">Membrane</keyword>
<reference evidence="2 3" key="1">
    <citation type="journal article" date="2015" name="Nature">
        <title>rRNA introns, odd ribosomes, and small enigmatic genomes across a large radiation of phyla.</title>
        <authorList>
            <person name="Brown C.T."/>
            <person name="Hug L.A."/>
            <person name="Thomas B.C."/>
            <person name="Sharon I."/>
            <person name="Castelle C.J."/>
            <person name="Singh A."/>
            <person name="Wilkins M.J."/>
            <person name="Williams K.H."/>
            <person name="Banfield J.F."/>
        </authorList>
    </citation>
    <scope>NUCLEOTIDE SEQUENCE [LARGE SCALE GENOMIC DNA]</scope>
</reference>
<feature type="transmembrane region" description="Helical" evidence="1">
    <location>
        <begin position="6"/>
        <end position="26"/>
    </location>
</feature>
<dbReference type="EMBL" id="LBYI01000025">
    <property type="protein sequence ID" value="KKR49497.1"/>
    <property type="molecule type" value="Genomic_DNA"/>
</dbReference>
<feature type="transmembrane region" description="Helical" evidence="1">
    <location>
        <begin position="38"/>
        <end position="59"/>
    </location>
</feature>
<keyword evidence="1" id="KW-1133">Transmembrane helix</keyword>
<evidence type="ECO:0000313" key="3">
    <source>
        <dbReference type="Proteomes" id="UP000034531"/>
    </source>
</evidence>
<protein>
    <submittedName>
        <fullName evidence="2">Uncharacterized protein</fullName>
    </submittedName>
</protein>
<dbReference type="Proteomes" id="UP000034531">
    <property type="component" value="Unassembled WGS sequence"/>
</dbReference>
<feature type="transmembrane region" description="Helical" evidence="1">
    <location>
        <begin position="71"/>
        <end position="97"/>
    </location>
</feature>
<feature type="transmembrane region" description="Helical" evidence="1">
    <location>
        <begin position="118"/>
        <end position="140"/>
    </location>
</feature>
<keyword evidence="1" id="KW-0812">Transmembrane</keyword>
<gene>
    <name evidence="2" type="ORF">UT84_C0025G0005</name>
</gene>
<evidence type="ECO:0000313" key="2">
    <source>
        <dbReference type="EMBL" id="KKR49497.1"/>
    </source>
</evidence>